<proteinExistence type="predicted"/>
<dbReference type="InterPro" id="IPR051162">
    <property type="entry name" value="T4SS_component"/>
</dbReference>
<evidence type="ECO:0000313" key="3">
    <source>
        <dbReference type="Proteomes" id="UP000002431"/>
    </source>
</evidence>
<evidence type="ECO:0000259" key="1">
    <source>
        <dbReference type="Pfam" id="PF19044"/>
    </source>
</evidence>
<dbReference type="EMBL" id="CP000856">
    <property type="protein sequence ID" value="ABW34991.1"/>
    <property type="molecule type" value="Genomic_DNA"/>
</dbReference>
<sequence>MPYKRNRRQSLTERLQYWGVRDGVVITRQKGVEVGVEFELPSAAEVTDATREQLAEAIRMIMVQGVPQRCRGRIIIESGPVPDEQMLRVQREDHMSNDLLAFLASEDARALEDSRVRGELSSWRYFFTVRLDTKRRKTGTPVPFMESELQHLIRRAVQIRKALLNMLNAAGFPARELLGQEACSLIWRWHNPGLAASKPPMFKSMFRPPNVSLADLKKDFRIQSDTLRAQIAASEIDASRIDAMVVGDRLVQTINMLGPGDSTYPGMTERLLRRLSGHHVYLVIDLNHLYQHDVRKRLNGAARSATIAATDASLGTPDVANSAVLDNISSVLYQLTQSEEHVFEFGISLVLIARDKDELEQMKEIARTEMSMLGGAKSAYGTVQNIPQYLDRLAPMNAQENDFLFQCFSVNVAHMVPLVGPWRGSNKPIAVFRSRWGSLTGLNPADGTLNYGTLIVGSAGSGKTFMTQGWAARTGALGAEFIIVDQKRDYESFIASLGEDGQFIPFAPGEFVDGEVVRYNAFELPEGEFEPDENHKMFLLGFITALLGEEDLGSIEKAIVTAAIEQVYIAAVTRNGQGQVIYTPVTLSKFVRTLKNLNAVGTESLRDFEEAQTTIRRLAMSLQTYIGDTPMGTFLDGESTICMNAKYVYFDIAKIREQQDLTRVALLLIIKQIWDRAKAHPDRVKVAVIEEIGVLFKIQAALDFVATLYKLGRAYNLWPVGVTQEIADFQLGKGLINNTSQFIIGKVSAEEAAMIVDVLGLNDAAHGLILSLGGEKGRYREFLVMVNKETGMTGDVVRYFPNKVEYWMFTSAPEEKARRERTVQAYGGNTLEAVRALAGAV</sequence>
<dbReference type="PANTHER" id="PTHR30121">
    <property type="entry name" value="UNCHARACTERIZED PROTEIN YJGR-RELATED"/>
    <property type="match status" value="1"/>
</dbReference>
<protein>
    <submittedName>
        <fullName evidence="2">Type IV secretory pathway VirB4 component, ATPase TRAC</fullName>
    </submittedName>
</protein>
<gene>
    <name evidence="2" type="ORF">Dgeo_2948</name>
</gene>
<accession>A8ZR82</accession>
<dbReference type="SUPFAM" id="SSF52540">
    <property type="entry name" value="P-loop containing nucleoside triphosphate hydrolases"/>
    <property type="match status" value="1"/>
</dbReference>
<name>A8ZR82_DEIGD</name>
<dbReference type="Pfam" id="PF19044">
    <property type="entry name" value="P-loop_TraG"/>
    <property type="match status" value="1"/>
</dbReference>
<dbReference type="Gene3D" id="1.10.8.730">
    <property type="match status" value="1"/>
</dbReference>
<keyword evidence="2" id="KW-0614">Plasmid</keyword>
<feature type="domain" description="TraG P-loop" evidence="1">
    <location>
        <begin position="448"/>
        <end position="838"/>
    </location>
</feature>
<dbReference type="RefSeq" id="WP_012173391.1">
    <property type="nucleotide sequence ID" value="NC_009939.1"/>
</dbReference>
<geneLocation type="plasmid" evidence="2 3">
    <name>pDGEO02</name>
</geneLocation>
<keyword evidence="3" id="KW-1185">Reference proteome</keyword>
<dbReference type="InterPro" id="IPR043964">
    <property type="entry name" value="P-loop_TraG"/>
</dbReference>
<dbReference type="PANTHER" id="PTHR30121:SF6">
    <property type="entry name" value="SLR6007 PROTEIN"/>
    <property type="match status" value="1"/>
</dbReference>
<dbReference type="InterPro" id="IPR027417">
    <property type="entry name" value="P-loop_NTPase"/>
</dbReference>
<dbReference type="KEGG" id="dge:Dgeo_2948"/>
<organism evidence="2 3">
    <name type="scientific">Deinococcus geothermalis (strain DSM 11300 / CIP 105573 / AG-3a)</name>
    <dbReference type="NCBI Taxonomy" id="319795"/>
    <lineage>
        <taxon>Bacteria</taxon>
        <taxon>Thermotogati</taxon>
        <taxon>Deinococcota</taxon>
        <taxon>Deinococci</taxon>
        <taxon>Deinococcales</taxon>
        <taxon>Deinococcaceae</taxon>
        <taxon>Deinococcus</taxon>
    </lineage>
</organism>
<dbReference type="AlphaFoldDB" id="A8ZR82"/>
<dbReference type="HOGENOM" id="CLU_336466_0_0_0"/>
<dbReference type="Gene3D" id="3.40.50.300">
    <property type="entry name" value="P-loop containing nucleotide triphosphate hydrolases"/>
    <property type="match status" value="1"/>
</dbReference>
<dbReference type="Proteomes" id="UP000002431">
    <property type="component" value="Plasmid pDGEO02"/>
</dbReference>
<evidence type="ECO:0000313" key="2">
    <source>
        <dbReference type="EMBL" id="ABW34991.1"/>
    </source>
</evidence>
<reference evidence="2" key="1">
    <citation type="submission" date="2007-10" db="EMBL/GenBank/DDBJ databases">
        <title>Complete sequence of Plasmid2 pDGEO02 of Deinococcus geothermalis DSM 11300.</title>
        <authorList>
            <consortium name="US DOE Joint Genome Institute"/>
            <person name="Copeland A."/>
            <person name="Lucas S."/>
            <person name="Lapidus A."/>
            <person name="Barry K."/>
            <person name="Detter J.C."/>
            <person name="Glavina del Rio T."/>
            <person name="Hammon N."/>
            <person name="Israni S."/>
            <person name="Dalin E."/>
            <person name="Tice H."/>
            <person name="Pitluck S."/>
            <person name="Brettin T."/>
            <person name="Bruce D."/>
            <person name="Han C."/>
            <person name="Tapia R."/>
            <person name="Saunders E."/>
            <person name="Gilna P."/>
            <person name="Schmutz J."/>
            <person name="Larimer F."/>
            <person name="Land M."/>
            <person name="Hauser L."/>
            <person name="Kyrpides N."/>
            <person name="Kim E."/>
            <person name="Daly M.J."/>
            <person name="Fredrickson J.K."/>
            <person name="Makarova K.S."/>
            <person name="Gaidamakova E.K."/>
            <person name="Zhai M."/>
            <person name="Richardson P."/>
        </authorList>
    </citation>
    <scope>NUCLEOTIDE SEQUENCE [LARGE SCALE GENOMIC DNA]</scope>
    <source>
        <strain evidence="2">DSM 11300</strain>
        <plasmid evidence="2">pDGEO02</plasmid>
    </source>
</reference>